<evidence type="ECO:0000313" key="1">
    <source>
        <dbReference type="EMBL" id="KAF2542893.1"/>
    </source>
</evidence>
<dbReference type="EMBL" id="QGKW02002005">
    <property type="protein sequence ID" value="KAF2542893.1"/>
    <property type="molecule type" value="Genomic_DNA"/>
</dbReference>
<sequence length="191" mass="20508">MTNDNNTPIDTTDVTTTPLNVAATDATVTTAGNITVSTAAATTSTILPAGNAADETTRRSLFGAGLYQTGSVSATASGPVAVQTPPAVPSVFTQGLMPDKFDGKGFKTWQKKMMFFLTTMKLDKETNIPQRGVVAEQSYNFRSEDGEGEGESSGVMGMDPDVLAQTYWSLHVQDRRAWTQELDIRPSNTRF</sequence>
<dbReference type="AlphaFoldDB" id="A0A8S9GA69"/>
<gene>
    <name evidence="1" type="ORF">F2Q68_00031312</name>
</gene>
<comment type="caution">
    <text evidence="1">The sequence shown here is derived from an EMBL/GenBank/DDBJ whole genome shotgun (WGS) entry which is preliminary data.</text>
</comment>
<dbReference type="Proteomes" id="UP000712281">
    <property type="component" value="Unassembled WGS sequence"/>
</dbReference>
<name>A0A8S9GA69_BRACR</name>
<protein>
    <submittedName>
        <fullName evidence="1">Uncharacterized protein</fullName>
    </submittedName>
</protein>
<accession>A0A8S9GA69</accession>
<evidence type="ECO:0000313" key="2">
    <source>
        <dbReference type="Proteomes" id="UP000712281"/>
    </source>
</evidence>
<reference evidence="1" key="1">
    <citation type="submission" date="2019-12" db="EMBL/GenBank/DDBJ databases">
        <title>Genome sequencing and annotation of Brassica cretica.</title>
        <authorList>
            <person name="Studholme D.J."/>
            <person name="Sarris P.F."/>
        </authorList>
    </citation>
    <scope>NUCLEOTIDE SEQUENCE</scope>
    <source>
        <strain evidence="1">PFS-001/15</strain>
        <tissue evidence="1">Leaf</tissue>
    </source>
</reference>
<organism evidence="1 2">
    <name type="scientific">Brassica cretica</name>
    <name type="common">Mustard</name>
    <dbReference type="NCBI Taxonomy" id="69181"/>
    <lineage>
        <taxon>Eukaryota</taxon>
        <taxon>Viridiplantae</taxon>
        <taxon>Streptophyta</taxon>
        <taxon>Embryophyta</taxon>
        <taxon>Tracheophyta</taxon>
        <taxon>Spermatophyta</taxon>
        <taxon>Magnoliopsida</taxon>
        <taxon>eudicotyledons</taxon>
        <taxon>Gunneridae</taxon>
        <taxon>Pentapetalae</taxon>
        <taxon>rosids</taxon>
        <taxon>malvids</taxon>
        <taxon>Brassicales</taxon>
        <taxon>Brassicaceae</taxon>
        <taxon>Brassiceae</taxon>
        <taxon>Brassica</taxon>
    </lineage>
</organism>
<proteinExistence type="predicted"/>